<dbReference type="InterPro" id="IPR046053">
    <property type="entry name" value="DUF6011"/>
</dbReference>
<dbReference type="GO" id="GO:0008270">
    <property type="term" value="F:zinc ion binding"/>
    <property type="evidence" value="ECO:0007669"/>
    <property type="project" value="UniProtKB-KW"/>
</dbReference>
<evidence type="ECO:0000259" key="2">
    <source>
        <dbReference type="PROSITE" id="PS50966"/>
    </source>
</evidence>
<feature type="domain" description="SWIM-type" evidence="2">
    <location>
        <begin position="77"/>
        <end position="115"/>
    </location>
</feature>
<keyword evidence="4" id="KW-1185">Reference proteome</keyword>
<evidence type="ECO:0000256" key="1">
    <source>
        <dbReference type="PROSITE-ProRule" id="PRU00325"/>
    </source>
</evidence>
<dbReference type="RefSeq" id="WP_184578721.1">
    <property type="nucleotide sequence ID" value="NZ_JACHJT010000001.1"/>
</dbReference>
<evidence type="ECO:0000313" key="4">
    <source>
        <dbReference type="Proteomes" id="UP000523007"/>
    </source>
</evidence>
<keyword evidence="1" id="KW-0863">Zinc-finger</keyword>
<dbReference type="InterPro" id="IPR007527">
    <property type="entry name" value="Znf_SWIM"/>
</dbReference>
<protein>
    <recommendedName>
        <fullName evidence="2">SWIM-type domain-containing protein</fullName>
    </recommendedName>
</protein>
<name>A0A7W7RH46_9ACTN</name>
<reference evidence="3 4" key="1">
    <citation type="submission" date="2020-08" db="EMBL/GenBank/DDBJ databases">
        <title>Sequencing the genomes of 1000 actinobacteria strains.</title>
        <authorList>
            <person name="Klenk H.-P."/>
        </authorList>
    </citation>
    <scope>NUCLEOTIDE SEQUENCE [LARGE SCALE GENOMIC DNA]</scope>
    <source>
        <strain evidence="3 4">DSM 102030</strain>
    </source>
</reference>
<gene>
    <name evidence="3" type="ORF">F4561_002684</name>
</gene>
<evidence type="ECO:0000313" key="3">
    <source>
        <dbReference type="EMBL" id="MBB4931864.1"/>
    </source>
</evidence>
<accession>A0A7W7RH46</accession>
<keyword evidence="1" id="KW-0862">Zinc</keyword>
<organism evidence="3 4">
    <name type="scientific">Lipingzhangella halophila</name>
    <dbReference type="NCBI Taxonomy" id="1783352"/>
    <lineage>
        <taxon>Bacteria</taxon>
        <taxon>Bacillati</taxon>
        <taxon>Actinomycetota</taxon>
        <taxon>Actinomycetes</taxon>
        <taxon>Streptosporangiales</taxon>
        <taxon>Nocardiopsidaceae</taxon>
        <taxon>Lipingzhangella</taxon>
    </lineage>
</organism>
<comment type="caution">
    <text evidence="3">The sequence shown here is derived from an EMBL/GenBank/DDBJ whole genome shotgun (WGS) entry which is preliminary data.</text>
</comment>
<keyword evidence="1" id="KW-0479">Metal-binding</keyword>
<dbReference type="PROSITE" id="PS50966">
    <property type="entry name" value="ZF_SWIM"/>
    <property type="match status" value="1"/>
</dbReference>
<dbReference type="AlphaFoldDB" id="A0A7W7RH46"/>
<proteinExistence type="predicted"/>
<dbReference type="Pfam" id="PF19474">
    <property type="entry name" value="DUF6011"/>
    <property type="match status" value="1"/>
</dbReference>
<dbReference type="EMBL" id="JACHJT010000001">
    <property type="protein sequence ID" value="MBB4931864.1"/>
    <property type="molecule type" value="Genomic_DNA"/>
</dbReference>
<dbReference type="Proteomes" id="UP000523007">
    <property type="component" value="Unassembled WGS sequence"/>
</dbReference>
<sequence length="117" mass="12528">MSARAERVTRCLRCGRVLRSTRSLNAGYGPTCRAKVRAAAKAAVLAQYKAHQVEKAQELIDQGALIPLRGHRVFLAVSTDGSVTYRAHRAACTCPAGIKGRHACKHQIAAHILGLAA</sequence>